<dbReference type="GO" id="GO:0009055">
    <property type="term" value="F:electron transfer activity"/>
    <property type="evidence" value="ECO:0007669"/>
    <property type="project" value="InterPro"/>
</dbReference>
<reference evidence="6 7" key="2">
    <citation type="submission" date="2019-02" db="EMBL/GenBank/DDBJ databases">
        <title>'Lichenibacterium ramalinii' gen. nov. sp. nov., 'Lichenibacterium minor' gen. nov. sp. nov.</title>
        <authorList>
            <person name="Pankratov T."/>
        </authorList>
    </citation>
    <scope>NUCLEOTIDE SEQUENCE [LARGE SCALE GENOMIC DNA]</scope>
    <source>
        <strain evidence="6 7">RmlP001</strain>
    </source>
</reference>
<keyword evidence="1 4" id="KW-0349">Heme</keyword>
<evidence type="ECO:0000256" key="1">
    <source>
        <dbReference type="ARBA" id="ARBA00022617"/>
    </source>
</evidence>
<protein>
    <submittedName>
        <fullName evidence="6">Cytochrome C</fullName>
    </submittedName>
</protein>
<dbReference type="SUPFAM" id="SSF46626">
    <property type="entry name" value="Cytochrome c"/>
    <property type="match status" value="2"/>
</dbReference>
<dbReference type="InterPro" id="IPR036909">
    <property type="entry name" value="Cyt_c-like_dom_sf"/>
</dbReference>
<keyword evidence="7" id="KW-1185">Reference proteome</keyword>
<feature type="domain" description="Cytochrome c" evidence="5">
    <location>
        <begin position="64"/>
        <end position="174"/>
    </location>
</feature>
<gene>
    <name evidence="6" type="ORF">D3272_11695</name>
</gene>
<reference evidence="6 7" key="1">
    <citation type="submission" date="2018-09" db="EMBL/GenBank/DDBJ databases">
        <authorList>
            <person name="Grouzdev D.S."/>
            <person name="Krutkina M.S."/>
        </authorList>
    </citation>
    <scope>NUCLEOTIDE SEQUENCE [LARGE SCALE GENOMIC DNA]</scope>
    <source>
        <strain evidence="6 7">RmlP001</strain>
    </source>
</reference>
<dbReference type="GO" id="GO:0020037">
    <property type="term" value="F:heme binding"/>
    <property type="evidence" value="ECO:0007669"/>
    <property type="project" value="InterPro"/>
</dbReference>
<dbReference type="PANTHER" id="PTHR35008:SF8">
    <property type="entry name" value="ALCOHOL DEHYDROGENASE CYTOCHROME C SUBUNIT"/>
    <property type="match status" value="1"/>
</dbReference>
<comment type="caution">
    <text evidence="6">The sequence shown here is derived from an EMBL/GenBank/DDBJ whole genome shotgun (WGS) entry which is preliminary data.</text>
</comment>
<evidence type="ECO:0000313" key="6">
    <source>
        <dbReference type="EMBL" id="RYB04613.1"/>
    </source>
</evidence>
<dbReference type="GO" id="GO:0046872">
    <property type="term" value="F:metal ion binding"/>
    <property type="evidence" value="ECO:0007669"/>
    <property type="project" value="UniProtKB-KW"/>
</dbReference>
<dbReference type="InterPro" id="IPR051459">
    <property type="entry name" value="Cytochrome_c-type_DH"/>
</dbReference>
<dbReference type="Pfam" id="PF00034">
    <property type="entry name" value="Cytochrom_C"/>
    <property type="match status" value="2"/>
</dbReference>
<dbReference type="Gene3D" id="1.10.760.10">
    <property type="entry name" value="Cytochrome c-like domain"/>
    <property type="match status" value="2"/>
</dbReference>
<dbReference type="PROSITE" id="PS51007">
    <property type="entry name" value="CYTC"/>
    <property type="match status" value="2"/>
</dbReference>
<evidence type="ECO:0000256" key="3">
    <source>
        <dbReference type="ARBA" id="ARBA00023004"/>
    </source>
</evidence>
<name>A0A4Q2RFX8_9HYPH</name>
<dbReference type="AlphaFoldDB" id="A0A4Q2RFX8"/>
<proteinExistence type="predicted"/>
<keyword evidence="3 4" id="KW-0408">Iron</keyword>
<accession>A0A4Q2RFX8</accession>
<dbReference type="Proteomes" id="UP000289411">
    <property type="component" value="Unassembled WGS sequence"/>
</dbReference>
<dbReference type="InterPro" id="IPR009056">
    <property type="entry name" value="Cyt_c-like_dom"/>
</dbReference>
<evidence type="ECO:0000313" key="7">
    <source>
        <dbReference type="Proteomes" id="UP000289411"/>
    </source>
</evidence>
<dbReference type="EMBL" id="QYBC01000009">
    <property type="protein sequence ID" value="RYB04613.1"/>
    <property type="molecule type" value="Genomic_DNA"/>
</dbReference>
<sequence length="326" mass="34365">MRRGAVVKSMGSVRMSDSLSDPTRLRTLACGRAVAGLLWSLPMIRSPIAALLLLVAATACRAETPRERGAYLVETIGACGNCHSPVDQNGNRNGPALSGGGAVFAPAFTAYPPNITPDPDTGIGGWSEDQIVTALRDGRTPEGKILRPPMPVPFYRSLSDRDAHAIAAYLKSLPPTVNRVPASTYSIPTPTSYGPPVADVPEVSRTETIAYGAYLANLGHCMLCHTPAGADGKRDYAHRLGAGGFPVETATVNRLSANITPDPKTGIGAWSDAEITAALTHGIAADGSALSAIMPWPYLDHMEPEDLRALVAWLRSLPPIENAVVQ</sequence>
<evidence type="ECO:0000256" key="2">
    <source>
        <dbReference type="ARBA" id="ARBA00022723"/>
    </source>
</evidence>
<dbReference type="PANTHER" id="PTHR35008">
    <property type="entry name" value="BLL4482 PROTEIN-RELATED"/>
    <property type="match status" value="1"/>
</dbReference>
<evidence type="ECO:0000259" key="5">
    <source>
        <dbReference type="PROSITE" id="PS51007"/>
    </source>
</evidence>
<feature type="domain" description="Cytochrome c" evidence="5">
    <location>
        <begin position="207"/>
        <end position="318"/>
    </location>
</feature>
<keyword evidence="2 4" id="KW-0479">Metal-binding</keyword>
<evidence type="ECO:0000256" key="4">
    <source>
        <dbReference type="PROSITE-ProRule" id="PRU00433"/>
    </source>
</evidence>
<organism evidence="6 7">
    <name type="scientific">Lichenibacterium ramalinae</name>
    <dbReference type="NCBI Taxonomy" id="2316527"/>
    <lineage>
        <taxon>Bacteria</taxon>
        <taxon>Pseudomonadati</taxon>
        <taxon>Pseudomonadota</taxon>
        <taxon>Alphaproteobacteria</taxon>
        <taxon>Hyphomicrobiales</taxon>
        <taxon>Lichenihabitantaceae</taxon>
        <taxon>Lichenibacterium</taxon>
    </lineage>
</organism>
<dbReference type="OrthoDB" id="9811281at2"/>